<keyword evidence="3" id="KW-1185">Reference proteome</keyword>
<evidence type="ECO:0000256" key="1">
    <source>
        <dbReference type="SAM" id="Phobius"/>
    </source>
</evidence>
<proteinExistence type="predicted"/>
<name>A0A4Q9DUR0_9BACL</name>
<dbReference type="Proteomes" id="UP000293142">
    <property type="component" value="Unassembled WGS sequence"/>
</dbReference>
<reference evidence="2 3" key="1">
    <citation type="submission" date="2019-02" db="EMBL/GenBank/DDBJ databases">
        <title>Paenibacillus sp. nov., isolated from surface-sterilized tissue of Thalictrum simplex L.</title>
        <authorList>
            <person name="Tuo L."/>
        </authorList>
    </citation>
    <scope>NUCLEOTIDE SEQUENCE [LARGE SCALE GENOMIC DNA]</scope>
    <source>
        <strain evidence="2 3">N2SHLJ1</strain>
    </source>
</reference>
<keyword evidence="1" id="KW-1133">Transmembrane helix</keyword>
<evidence type="ECO:0000313" key="3">
    <source>
        <dbReference type="Proteomes" id="UP000293142"/>
    </source>
</evidence>
<gene>
    <name evidence="2" type="ORF">EYB31_13515</name>
</gene>
<feature type="transmembrane region" description="Helical" evidence="1">
    <location>
        <begin position="12"/>
        <end position="30"/>
    </location>
</feature>
<accession>A0A4Q9DUR0</accession>
<comment type="caution">
    <text evidence="2">The sequence shown here is derived from an EMBL/GenBank/DDBJ whole genome shotgun (WGS) entry which is preliminary data.</text>
</comment>
<dbReference type="AlphaFoldDB" id="A0A4Q9DUR0"/>
<keyword evidence="1" id="KW-0472">Membrane</keyword>
<keyword evidence="1" id="KW-0812">Transmembrane</keyword>
<evidence type="ECO:0000313" key="2">
    <source>
        <dbReference type="EMBL" id="TBL78520.1"/>
    </source>
</evidence>
<organism evidence="2 3">
    <name type="scientific">Paenibacillus thalictri</name>
    <dbReference type="NCBI Taxonomy" id="2527873"/>
    <lineage>
        <taxon>Bacteria</taxon>
        <taxon>Bacillati</taxon>
        <taxon>Bacillota</taxon>
        <taxon>Bacilli</taxon>
        <taxon>Bacillales</taxon>
        <taxon>Paenibacillaceae</taxon>
        <taxon>Paenibacillus</taxon>
    </lineage>
</organism>
<dbReference type="EMBL" id="SIRE01000009">
    <property type="protein sequence ID" value="TBL78520.1"/>
    <property type="molecule type" value="Genomic_DNA"/>
</dbReference>
<dbReference type="RefSeq" id="WP_131013878.1">
    <property type="nucleotide sequence ID" value="NZ_SIRE01000009.1"/>
</dbReference>
<protein>
    <submittedName>
        <fullName evidence="2">Uncharacterized protein</fullName>
    </submittedName>
</protein>
<sequence>MFPAYFWKLLRYSFFLGAVPIIVLGFFSYYKASDALQKKSERRESSGFVANADVDRAAVIYG</sequence>